<comment type="subcellular location">
    <subcellularLocation>
        <location evidence="1 12">Cell outer membrane</location>
        <topology evidence="1 12">Multi-pass membrane protein</topology>
    </subcellularLocation>
</comment>
<feature type="domain" description="Secretin/TonB short N-terminal" evidence="15">
    <location>
        <begin position="65"/>
        <end position="115"/>
    </location>
</feature>
<dbReference type="InterPro" id="IPR010105">
    <property type="entry name" value="TonB_sidphr_rcpt"/>
</dbReference>
<evidence type="ECO:0000256" key="13">
    <source>
        <dbReference type="RuleBase" id="RU003357"/>
    </source>
</evidence>
<dbReference type="NCBIfam" id="TIGR01783">
    <property type="entry name" value="TonB-siderophor"/>
    <property type="match status" value="1"/>
</dbReference>
<evidence type="ECO:0000256" key="4">
    <source>
        <dbReference type="ARBA" id="ARBA00022452"/>
    </source>
</evidence>
<keyword evidence="9 12" id="KW-0472">Membrane</keyword>
<dbReference type="PANTHER" id="PTHR32552">
    <property type="entry name" value="FERRICHROME IRON RECEPTOR-RELATED"/>
    <property type="match status" value="1"/>
</dbReference>
<dbReference type="Pfam" id="PF07715">
    <property type="entry name" value="Plug"/>
    <property type="match status" value="1"/>
</dbReference>
<dbReference type="SMART" id="SM00965">
    <property type="entry name" value="STN"/>
    <property type="match status" value="1"/>
</dbReference>
<dbReference type="InterPro" id="IPR036942">
    <property type="entry name" value="Beta-barrel_TonB_sf"/>
</dbReference>
<dbReference type="PROSITE" id="PS52016">
    <property type="entry name" value="TONB_DEPENDENT_REC_3"/>
    <property type="match status" value="1"/>
</dbReference>
<keyword evidence="7" id="KW-0408">Iron</keyword>
<dbReference type="Pfam" id="PF07660">
    <property type="entry name" value="STN"/>
    <property type="match status" value="1"/>
</dbReference>
<dbReference type="RefSeq" id="WP_345926040.1">
    <property type="nucleotide sequence ID" value="NZ_JBDIVF010000002.1"/>
</dbReference>
<evidence type="ECO:0000256" key="2">
    <source>
        <dbReference type="ARBA" id="ARBA00009810"/>
    </source>
</evidence>
<accession>A0ABV2CS49</accession>
<keyword evidence="5" id="KW-0406">Ion transport</keyword>
<keyword evidence="8 13" id="KW-0798">TonB box</keyword>
<keyword evidence="4 12" id="KW-1134">Transmembrane beta strand</keyword>
<dbReference type="InterPro" id="IPR012910">
    <property type="entry name" value="Plug_dom"/>
</dbReference>
<dbReference type="InterPro" id="IPR037066">
    <property type="entry name" value="Plug_dom_sf"/>
</dbReference>
<organism evidence="16 17">
    <name type="scientific">Uliginosibacterium paludis</name>
    <dbReference type="NCBI Taxonomy" id="1615952"/>
    <lineage>
        <taxon>Bacteria</taxon>
        <taxon>Pseudomonadati</taxon>
        <taxon>Pseudomonadota</taxon>
        <taxon>Betaproteobacteria</taxon>
        <taxon>Rhodocyclales</taxon>
        <taxon>Zoogloeaceae</taxon>
        <taxon>Uliginosibacterium</taxon>
    </lineage>
</organism>
<keyword evidence="6 12" id="KW-0812">Transmembrane</keyword>
<dbReference type="SUPFAM" id="SSF56935">
    <property type="entry name" value="Porins"/>
    <property type="match status" value="1"/>
</dbReference>
<evidence type="ECO:0000256" key="14">
    <source>
        <dbReference type="SAM" id="SignalP"/>
    </source>
</evidence>
<dbReference type="Gene3D" id="3.55.50.30">
    <property type="match status" value="1"/>
</dbReference>
<keyword evidence="5" id="KW-0410">Iron transport</keyword>
<dbReference type="EMBL" id="JBEWLZ010000007">
    <property type="protein sequence ID" value="MET1490698.1"/>
    <property type="molecule type" value="Genomic_DNA"/>
</dbReference>
<sequence>MRAALQNTRFTPAPMAAAVALVLALTAGQITPAHAQSATLAAVAFNIPAQGLGQALNELARQANLQLSFAADLVAGKTAPAVSGQLTPRQALDRLLAGSGLEASVDGSAVLVRKPPRTASEPTELPAMTVTSLRENRVSKGATGLPMEIKETPQSITTFTSEEMQDYGVTDSNKALQMVTGINVEQYETNRATFESRGYEIQLTQVDGLGMTNSWGTVVGKEDTFLYDKIEVIRGANGLLTGVGNASGTVNYVRKRPTNKDQGEFLLEGGSWDKKRVALDYNKVLTEDGTVAGRVVLIQQDKNSWTRSLNDRNTTLYGVVDAQVGSSGVLTVGVTDQNNHQKSPMWGSLTLNYPDGSQASFDTNASTSQDWTYWNTKSTTGFVEYTQFLGDNWEAKFTYNKRHAEEETALLYAYSPTTGSLNYDNTGLVGWPYRSFTTTESDLFDLNLSGSFSLLGRKHELITGLSHSIEKVDTDTWAVDTSDMLNPLPAFPFGGSVYKEPKWGERSPSTGSEQRLTRLYGATRLALSDEVRAILGINAVKLSREGSSRYGSATTTTEYPDTRKASPYYGLTWDITRNLLGYVSYSEIFQNQDQTDINGAYLDPMKGVNREVGVKADWLDKRLLTTASVFSAKQEGLATYEGLNAAGNYYYVPKDVKSTGFELEATGKLARETNLALGFTRLKLTGPDGNDIYEWVPRTQVKARFDSAVPGLPELRLGLATRWNSDARKTGGARQDAYFVSDAFARYQITKELSARLNLNNLFDKKYVTGIAYGAVYGEPRSAYLTLDYKL</sequence>
<evidence type="ECO:0000256" key="1">
    <source>
        <dbReference type="ARBA" id="ARBA00004571"/>
    </source>
</evidence>
<comment type="caution">
    <text evidence="16">The sequence shown here is derived from an EMBL/GenBank/DDBJ whole genome shotgun (WGS) entry which is preliminary data.</text>
</comment>
<evidence type="ECO:0000256" key="11">
    <source>
        <dbReference type="ARBA" id="ARBA00023237"/>
    </source>
</evidence>
<evidence type="ECO:0000256" key="6">
    <source>
        <dbReference type="ARBA" id="ARBA00022692"/>
    </source>
</evidence>
<evidence type="ECO:0000256" key="12">
    <source>
        <dbReference type="PROSITE-ProRule" id="PRU01360"/>
    </source>
</evidence>
<dbReference type="Gene3D" id="2.40.170.20">
    <property type="entry name" value="TonB-dependent receptor, beta-barrel domain"/>
    <property type="match status" value="1"/>
</dbReference>
<keyword evidence="14" id="KW-0732">Signal</keyword>
<feature type="chain" id="PRO_5047497684" evidence="14">
    <location>
        <begin position="36"/>
        <end position="791"/>
    </location>
</feature>
<keyword evidence="10 16" id="KW-0675">Receptor</keyword>
<evidence type="ECO:0000256" key="5">
    <source>
        <dbReference type="ARBA" id="ARBA00022496"/>
    </source>
</evidence>
<evidence type="ECO:0000256" key="3">
    <source>
        <dbReference type="ARBA" id="ARBA00022448"/>
    </source>
</evidence>
<reference evidence="16 17" key="1">
    <citation type="submission" date="2024-07" db="EMBL/GenBank/DDBJ databases">
        <title>Uliginosibacterium paludis KCTC:42655.</title>
        <authorList>
            <person name="Kim M.K."/>
        </authorList>
    </citation>
    <scope>NUCLEOTIDE SEQUENCE [LARGE SCALE GENOMIC DNA]</scope>
    <source>
        <strain evidence="16 17">KCTC 42655</strain>
    </source>
</reference>
<name>A0ABV2CS49_9RHOO</name>
<evidence type="ECO:0000313" key="17">
    <source>
        <dbReference type="Proteomes" id="UP001548590"/>
    </source>
</evidence>
<evidence type="ECO:0000259" key="15">
    <source>
        <dbReference type="SMART" id="SM00965"/>
    </source>
</evidence>
<keyword evidence="17" id="KW-1185">Reference proteome</keyword>
<proteinExistence type="inferred from homology"/>
<keyword evidence="11 12" id="KW-0998">Cell outer membrane</keyword>
<dbReference type="Pfam" id="PF00593">
    <property type="entry name" value="TonB_dep_Rec_b-barrel"/>
    <property type="match status" value="1"/>
</dbReference>
<evidence type="ECO:0000256" key="7">
    <source>
        <dbReference type="ARBA" id="ARBA00023004"/>
    </source>
</evidence>
<dbReference type="PANTHER" id="PTHR32552:SF74">
    <property type="entry name" value="HYDROXAMATE SIDEROPHORE RECEPTOR FHUE"/>
    <property type="match status" value="1"/>
</dbReference>
<gene>
    <name evidence="16" type="ORF">ABVT11_12750</name>
</gene>
<protein>
    <submittedName>
        <fullName evidence="16">TonB-dependent siderophore receptor</fullName>
    </submittedName>
</protein>
<feature type="signal peptide" evidence="14">
    <location>
        <begin position="1"/>
        <end position="35"/>
    </location>
</feature>
<dbReference type="InterPro" id="IPR039426">
    <property type="entry name" value="TonB-dep_rcpt-like"/>
</dbReference>
<evidence type="ECO:0000256" key="10">
    <source>
        <dbReference type="ARBA" id="ARBA00023170"/>
    </source>
</evidence>
<evidence type="ECO:0000313" key="16">
    <source>
        <dbReference type="EMBL" id="MET1490698.1"/>
    </source>
</evidence>
<comment type="similarity">
    <text evidence="2 12 13">Belongs to the TonB-dependent receptor family.</text>
</comment>
<dbReference type="InterPro" id="IPR000531">
    <property type="entry name" value="Beta-barrel_TonB"/>
</dbReference>
<evidence type="ECO:0000256" key="8">
    <source>
        <dbReference type="ARBA" id="ARBA00023077"/>
    </source>
</evidence>
<evidence type="ECO:0000256" key="9">
    <source>
        <dbReference type="ARBA" id="ARBA00023136"/>
    </source>
</evidence>
<keyword evidence="3 12" id="KW-0813">Transport</keyword>
<dbReference type="Gene3D" id="2.170.130.10">
    <property type="entry name" value="TonB-dependent receptor, plug domain"/>
    <property type="match status" value="1"/>
</dbReference>
<dbReference type="InterPro" id="IPR011662">
    <property type="entry name" value="Secretin/TonB_short_N"/>
</dbReference>
<dbReference type="Proteomes" id="UP001548590">
    <property type="component" value="Unassembled WGS sequence"/>
</dbReference>
<dbReference type="CDD" id="cd01347">
    <property type="entry name" value="ligand_gated_channel"/>
    <property type="match status" value="1"/>
</dbReference>